<dbReference type="SMART" id="SM00849">
    <property type="entry name" value="Lactamase_B"/>
    <property type="match status" value="1"/>
</dbReference>
<dbReference type="GO" id="GO:0008270">
    <property type="term" value="F:zinc ion binding"/>
    <property type="evidence" value="ECO:0007669"/>
    <property type="project" value="InterPro"/>
</dbReference>
<evidence type="ECO:0000256" key="4">
    <source>
        <dbReference type="ARBA" id="ARBA00022759"/>
    </source>
</evidence>
<dbReference type="Pfam" id="PF00753">
    <property type="entry name" value="Lactamase_B"/>
    <property type="match status" value="1"/>
</dbReference>
<organism evidence="14">
    <name type="scientific">Magnetococcus massalia (strain MO-1)</name>
    <dbReference type="NCBI Taxonomy" id="451514"/>
    <lineage>
        <taxon>Bacteria</taxon>
        <taxon>Pseudomonadati</taxon>
        <taxon>Pseudomonadota</taxon>
        <taxon>Magnetococcia</taxon>
        <taxon>Magnetococcales</taxon>
        <taxon>Magnetococcaceae</taxon>
        <taxon>Magnetococcus</taxon>
    </lineage>
</organism>
<feature type="binding site" evidence="12">
    <location>
        <position position="412"/>
    </location>
    <ligand>
        <name>Zn(2+)</name>
        <dbReference type="ChEBI" id="CHEBI:29105"/>
        <label>1</label>
        <note>catalytic</note>
    </ligand>
</feature>
<comment type="cofactor">
    <cofactor evidence="12">
        <name>Zn(2+)</name>
        <dbReference type="ChEBI" id="CHEBI:29105"/>
    </cofactor>
    <text evidence="12">Binds 2 Zn(2+) ions per subunit. It is not clear if Zn(2+) or Mg(2+) is physiologically important.</text>
</comment>
<sequence>MSAPPESRQIDDDQEQEEVYVPVPHNPEALQILPLGGLGEIGMNLMVYETRGKLLLVDCGLTFPSHENPGVDVIIPDISYLQERKDDVVGIVLTHGHEDHIGALPFIWPEFKCPVFGTSFTLGLVGLKFQEHKLDANYLREVRHREGFQAGPFNLTLYYMTHSIVDASALAIRTHLGTVIHTGDFKFDHTPIDGRISDLFSMAKLGEEGVLCLLSDSTNVTHTGSALSEQSVRPALDEVMGRAKGLVVTATFSSNILRIQQIVDSAVAHGRKVVLNGRSMESNVSVARELGFIKIPPESLITVKQVKEHARDKVCIVSTGSQGEPNSSLMRIAHGEHKEIKLGQDDMVILSSKFIPGNEGAIWGLINLLYDAGVDVVHEKDMPSIHVSGHAPQDDLKMMLALTRPEFFIPLHGEPRHLHLHRRLAISMGVKDHKTLVAENGDRVELDAESVRILERVAHGRVFVDGKGVGDICDIVMRDRRHLSQDGMVAVVMVVEKDTGKLLEGPEILTRGVIHEDENPIFLDEMRQAVAEAIKIGPKGMDFNEDEEVGANDLAVRAIRRFFKKRLGRRPVVLPMVMEM</sequence>
<evidence type="ECO:0000256" key="8">
    <source>
        <dbReference type="ARBA" id="ARBA00022884"/>
    </source>
</evidence>
<dbReference type="NCBIfam" id="TIGR00649">
    <property type="entry name" value="MG423"/>
    <property type="match status" value="1"/>
</dbReference>
<evidence type="ECO:0000256" key="6">
    <source>
        <dbReference type="ARBA" id="ARBA00022833"/>
    </source>
</evidence>
<dbReference type="InterPro" id="IPR001279">
    <property type="entry name" value="Metallo-B-lactamas"/>
</dbReference>
<dbReference type="InterPro" id="IPR011108">
    <property type="entry name" value="RMMBL"/>
</dbReference>
<feature type="binding site" evidence="12">
    <location>
        <position position="70"/>
    </location>
    <ligand>
        <name>Ca(2+)</name>
        <dbReference type="ChEBI" id="CHEBI:29108"/>
    </ligand>
</feature>
<feature type="binding site" evidence="12">
    <location>
        <position position="100"/>
    </location>
    <ligand>
        <name>Zn(2+)</name>
        <dbReference type="ChEBI" id="CHEBI:29105"/>
        <label>1</label>
        <note>catalytic</note>
    </ligand>
</feature>
<comment type="subunit">
    <text evidence="9">Homodimer, may be a subunit of the RNA degradosome.</text>
</comment>
<feature type="binding site" evidence="12">
    <location>
        <position position="99"/>
    </location>
    <ligand>
        <name>Zn(2+)</name>
        <dbReference type="ChEBI" id="CHEBI:29105"/>
        <label>1</label>
        <note>catalytic</note>
    </ligand>
</feature>
<dbReference type="InterPro" id="IPR055132">
    <property type="entry name" value="RNase_J_b_CASP"/>
</dbReference>
<dbReference type="GO" id="GO:0003723">
    <property type="term" value="F:RNA binding"/>
    <property type="evidence" value="ECO:0007669"/>
    <property type="project" value="UniProtKB-UniRule"/>
</dbReference>
<reference evidence="14" key="1">
    <citation type="submission" date="2015-04" db="EMBL/GenBank/DDBJ databases">
        <authorList>
            <person name="Syromyatnikov M.Y."/>
            <person name="Popov V.N."/>
        </authorList>
    </citation>
    <scope>NUCLEOTIDE SEQUENCE</scope>
    <source>
        <strain evidence="14">MO-1</strain>
    </source>
</reference>
<evidence type="ECO:0000256" key="11">
    <source>
        <dbReference type="PIRSR" id="PIRSR004803-2"/>
    </source>
</evidence>
<dbReference type="Pfam" id="PF07521">
    <property type="entry name" value="RMMBL"/>
    <property type="match status" value="1"/>
</dbReference>
<feature type="binding site" evidence="9 11">
    <location>
        <begin position="386"/>
        <end position="390"/>
    </location>
    <ligand>
        <name>substrate</name>
    </ligand>
</feature>
<evidence type="ECO:0000256" key="9">
    <source>
        <dbReference type="HAMAP-Rule" id="MF_01491"/>
    </source>
</evidence>
<dbReference type="EMBL" id="LO017727">
    <property type="protein sequence ID" value="CRH06306.1"/>
    <property type="molecule type" value="Genomic_DNA"/>
</dbReference>
<dbReference type="InterPro" id="IPR030854">
    <property type="entry name" value="RNase_J_bac"/>
</dbReference>
<name>A0A1S7LKL4_MAGMO</name>
<dbReference type="EC" id="3.1.-.-" evidence="9"/>
<comment type="subcellular location">
    <subcellularLocation>
        <location evidence="9">Cytoplasm</location>
    </subcellularLocation>
</comment>
<feature type="binding site" evidence="11">
    <location>
        <begin position="253"/>
        <end position="255"/>
    </location>
    <ligand>
        <name>substrate</name>
    </ligand>
</feature>
<dbReference type="CDD" id="cd07714">
    <property type="entry name" value="RNaseJ_MBL-fold"/>
    <property type="match status" value="1"/>
</dbReference>
<dbReference type="AlphaFoldDB" id="A0A1S7LKL4"/>
<feature type="binding site" evidence="12">
    <location>
        <position position="465"/>
    </location>
    <ligand>
        <name>Ca(2+)</name>
        <dbReference type="ChEBI" id="CHEBI:29108"/>
    </ligand>
</feature>
<evidence type="ECO:0000256" key="12">
    <source>
        <dbReference type="PIRSR" id="PIRSR004803-3"/>
    </source>
</evidence>
<dbReference type="InterPro" id="IPR001587">
    <property type="entry name" value="RNase_J_CS"/>
</dbReference>
<evidence type="ECO:0000313" key="14">
    <source>
        <dbReference type="EMBL" id="CRH06306.1"/>
    </source>
</evidence>
<comment type="similarity">
    <text evidence="9">Belongs to the metallo-beta-lactamase superfamily. RNA-metabolizing metallo-beta-lactamase-like family. Bacterial RNase J subfamily.</text>
</comment>
<feature type="binding site" evidence="12">
    <location>
        <position position="72"/>
    </location>
    <ligand>
        <name>Ca(2+)</name>
        <dbReference type="ChEBI" id="CHEBI:29108"/>
    </ligand>
</feature>
<dbReference type="Gene3D" id="3.10.20.580">
    <property type="match status" value="1"/>
</dbReference>
<dbReference type="InterPro" id="IPR004613">
    <property type="entry name" value="RNase_J"/>
</dbReference>
<feature type="domain" description="Metallo-beta-lactamase" evidence="13">
    <location>
        <begin position="42"/>
        <end position="236"/>
    </location>
</feature>
<gene>
    <name evidence="9" type="primary">rnj</name>
    <name evidence="14" type="ORF">MAGMO_2138</name>
</gene>
<comment type="cofactor">
    <cofactor evidence="12">
        <name>Ca(2+)</name>
        <dbReference type="ChEBI" id="CHEBI:29108"/>
    </cofactor>
    <text evidence="12">Binds 1 Ca(2+) cation per subunit. Seen in 1 crystal structure, it is not clear if it is physiologically important.</text>
</comment>
<keyword evidence="3 12" id="KW-0479">Metal-binding</keyword>
<feature type="binding site" evidence="12">
    <location>
        <position position="184"/>
    </location>
    <ligand>
        <name>Zn(2+)</name>
        <dbReference type="ChEBI" id="CHEBI:29105"/>
        <label>1</label>
        <note>catalytic</note>
    </ligand>
</feature>
<evidence type="ECO:0000256" key="10">
    <source>
        <dbReference type="PIRSR" id="PIRSR004803-1"/>
    </source>
</evidence>
<dbReference type="Pfam" id="PF17770">
    <property type="entry name" value="RNase_J_C"/>
    <property type="match status" value="1"/>
</dbReference>
<dbReference type="HAMAP" id="MF_01491">
    <property type="entry name" value="RNase_J_bact"/>
    <property type="match status" value="1"/>
</dbReference>
<evidence type="ECO:0000256" key="1">
    <source>
        <dbReference type="ARBA" id="ARBA00022490"/>
    </source>
</evidence>
<evidence type="ECO:0000256" key="5">
    <source>
        <dbReference type="ARBA" id="ARBA00022801"/>
    </source>
</evidence>
<dbReference type="Gene3D" id="3.60.15.10">
    <property type="entry name" value="Ribonuclease Z/Hydroxyacylglutathione hydrolase-like"/>
    <property type="match status" value="1"/>
</dbReference>
<feature type="binding site" evidence="12">
    <location>
        <position position="97"/>
    </location>
    <ligand>
        <name>Zn(2+)</name>
        <dbReference type="ChEBI" id="CHEBI:29105"/>
        <label>1</label>
        <note>catalytic</note>
    </ligand>
</feature>
<feature type="binding site" evidence="12">
    <location>
        <position position="162"/>
    </location>
    <ligand>
        <name>Zn(2+)</name>
        <dbReference type="ChEBI" id="CHEBI:29105"/>
        <label>1</label>
        <note>catalytic</note>
    </ligand>
</feature>
<dbReference type="PANTHER" id="PTHR43694">
    <property type="entry name" value="RIBONUCLEASE J"/>
    <property type="match status" value="1"/>
</dbReference>
<dbReference type="GO" id="GO:0004521">
    <property type="term" value="F:RNA endonuclease activity"/>
    <property type="evidence" value="ECO:0007669"/>
    <property type="project" value="UniProtKB-UniRule"/>
</dbReference>
<keyword evidence="2 9" id="KW-0540">Nuclease</keyword>
<keyword evidence="12" id="KW-0106">Calcium</keyword>
<evidence type="ECO:0000256" key="7">
    <source>
        <dbReference type="ARBA" id="ARBA00022839"/>
    </source>
</evidence>
<feature type="active site" description="Proton acceptor" evidence="10">
    <location>
        <position position="390"/>
    </location>
</feature>
<evidence type="ECO:0000256" key="2">
    <source>
        <dbReference type="ARBA" id="ARBA00022722"/>
    </source>
</evidence>
<evidence type="ECO:0000259" key="13">
    <source>
        <dbReference type="SMART" id="SM00849"/>
    </source>
</evidence>
<keyword evidence="4 9" id="KW-0255">Endonuclease</keyword>
<dbReference type="InterPro" id="IPR042173">
    <property type="entry name" value="RNase_J_2"/>
</dbReference>
<keyword evidence="9" id="KW-0698">rRNA processing</keyword>
<dbReference type="InterPro" id="IPR041636">
    <property type="entry name" value="RNase_J_C"/>
</dbReference>
<dbReference type="PIRSF" id="PIRSF004803">
    <property type="entry name" value="RnjA"/>
    <property type="match status" value="1"/>
</dbReference>
<protein>
    <recommendedName>
        <fullName evidence="9">Ribonuclease J</fullName>
        <shortName evidence="9">RNase J</shortName>
        <ecNumber evidence="9">3.1.-.-</ecNumber>
    </recommendedName>
</protein>
<evidence type="ECO:0000256" key="3">
    <source>
        <dbReference type="ARBA" id="ARBA00022723"/>
    </source>
</evidence>
<comment type="function">
    <text evidence="9">An RNase that has 5'-3' exonuclease and possibly endonuclease activity. Involved in maturation of rRNA and in some organisms also mRNA maturation and/or decay.</text>
</comment>
<dbReference type="GO" id="GO:0006364">
    <property type="term" value="P:rRNA processing"/>
    <property type="evidence" value="ECO:0007669"/>
    <property type="project" value="UniProtKB-UniRule"/>
</dbReference>
<keyword evidence="1 9" id="KW-0963">Cytoplasm</keyword>
<dbReference type="Pfam" id="PF22505">
    <property type="entry name" value="RNase_J_b_CASP"/>
    <property type="match status" value="1"/>
</dbReference>
<dbReference type="GO" id="GO:0005737">
    <property type="term" value="C:cytoplasm"/>
    <property type="evidence" value="ECO:0007669"/>
    <property type="project" value="UniProtKB-SubCell"/>
</dbReference>
<proteinExistence type="inferred from homology"/>
<dbReference type="InterPro" id="IPR036866">
    <property type="entry name" value="RibonucZ/Hydroxyglut_hydro"/>
</dbReference>
<dbReference type="SUPFAM" id="SSF56281">
    <property type="entry name" value="Metallo-hydrolase/oxidoreductase"/>
    <property type="match status" value="1"/>
</dbReference>
<keyword evidence="5 9" id="KW-0378">Hydrolase</keyword>
<keyword evidence="6 12" id="KW-0862">Zinc</keyword>
<dbReference type="Gene3D" id="3.40.50.10710">
    <property type="entry name" value="Metallo-hydrolase/oxidoreductase"/>
    <property type="match status" value="1"/>
</dbReference>
<accession>A0A1S7LKL4</accession>
<dbReference type="PANTHER" id="PTHR43694:SF1">
    <property type="entry name" value="RIBONUCLEASE J"/>
    <property type="match status" value="1"/>
</dbReference>
<dbReference type="PROSITE" id="PS01292">
    <property type="entry name" value="UPF0036"/>
    <property type="match status" value="1"/>
</dbReference>
<keyword evidence="8 9" id="KW-0694">RNA-binding</keyword>
<feature type="active site" description="Proton donor" evidence="10">
    <location>
        <position position="216"/>
    </location>
</feature>
<keyword evidence="7 9" id="KW-0269">Exonuclease</keyword>
<dbReference type="GO" id="GO:0004534">
    <property type="term" value="F:5'-3' RNA exonuclease activity"/>
    <property type="evidence" value="ECO:0007669"/>
    <property type="project" value="UniProtKB-UniRule"/>
</dbReference>
<feature type="binding site" evidence="12">
    <location>
        <position position="95"/>
    </location>
    <ligand>
        <name>Zn(2+)</name>
        <dbReference type="ChEBI" id="CHEBI:29105"/>
        <label>1</label>
        <note>catalytic</note>
    </ligand>
</feature>